<dbReference type="Gene3D" id="3.30.160.60">
    <property type="entry name" value="Classic Zinc Finger"/>
    <property type="match status" value="1"/>
</dbReference>
<dbReference type="SMART" id="SM00355">
    <property type="entry name" value="ZnF_C2H2"/>
    <property type="match status" value="1"/>
</dbReference>
<dbReference type="Proteomes" id="UP001370490">
    <property type="component" value="Unassembled WGS sequence"/>
</dbReference>
<evidence type="ECO:0000259" key="10">
    <source>
        <dbReference type="PROSITE" id="PS50157"/>
    </source>
</evidence>
<evidence type="ECO:0000256" key="3">
    <source>
        <dbReference type="ARBA" id="ARBA00022771"/>
    </source>
</evidence>
<keyword evidence="4" id="KW-0862">Zinc</keyword>
<sequence>MERNIVSTPLKDENMIRDLNNNRVKYLFDCTSGSLRDDYLCGFSWPPRSYTCSFCKREFRSAQALGGHMNVHRRDRARLRQSPPRDGQYPLLNLNLNASPNPNHNPNPNPNLAFSSPSSSSTRLPPFAYALPSLVSPKKLKKGAMEGNNVGPFRGRNEESIEPKYAKSFFEVKDFTQSDKCEVLEKSEVAKLDLEIGWLNDAKDDLDLELRLGCF</sequence>
<evidence type="ECO:0000256" key="1">
    <source>
        <dbReference type="ARBA" id="ARBA00004123"/>
    </source>
</evidence>
<protein>
    <recommendedName>
        <fullName evidence="10">C2H2-type domain-containing protein</fullName>
    </recommendedName>
</protein>
<dbReference type="InterPro" id="IPR013087">
    <property type="entry name" value="Znf_C2H2_type"/>
</dbReference>
<evidence type="ECO:0000256" key="9">
    <source>
        <dbReference type="SAM" id="MobiDB-lite"/>
    </source>
</evidence>
<dbReference type="InterPro" id="IPR052426">
    <property type="entry name" value="Plant_dev_regulator"/>
</dbReference>
<evidence type="ECO:0000256" key="6">
    <source>
        <dbReference type="ARBA" id="ARBA00023163"/>
    </source>
</evidence>
<dbReference type="Pfam" id="PF13912">
    <property type="entry name" value="zf-C2H2_6"/>
    <property type="match status" value="1"/>
</dbReference>
<proteinExistence type="predicted"/>
<evidence type="ECO:0000256" key="7">
    <source>
        <dbReference type="ARBA" id="ARBA00023242"/>
    </source>
</evidence>
<dbReference type="PANTHER" id="PTHR45801">
    <property type="entry name" value="OS07G0101800 PROTEIN"/>
    <property type="match status" value="1"/>
</dbReference>
<comment type="caution">
    <text evidence="11">The sequence shown here is derived from an EMBL/GenBank/DDBJ whole genome shotgun (WGS) entry which is preliminary data.</text>
</comment>
<organism evidence="11 12">
    <name type="scientific">Dillenia turbinata</name>
    <dbReference type="NCBI Taxonomy" id="194707"/>
    <lineage>
        <taxon>Eukaryota</taxon>
        <taxon>Viridiplantae</taxon>
        <taxon>Streptophyta</taxon>
        <taxon>Embryophyta</taxon>
        <taxon>Tracheophyta</taxon>
        <taxon>Spermatophyta</taxon>
        <taxon>Magnoliopsida</taxon>
        <taxon>eudicotyledons</taxon>
        <taxon>Gunneridae</taxon>
        <taxon>Pentapetalae</taxon>
        <taxon>Dilleniales</taxon>
        <taxon>Dilleniaceae</taxon>
        <taxon>Dillenia</taxon>
    </lineage>
</organism>
<comment type="subcellular location">
    <subcellularLocation>
        <location evidence="1">Nucleus</location>
    </subcellularLocation>
</comment>
<keyword evidence="12" id="KW-1185">Reference proteome</keyword>
<dbReference type="SUPFAM" id="SSF57667">
    <property type="entry name" value="beta-beta-alpha zinc fingers"/>
    <property type="match status" value="1"/>
</dbReference>
<feature type="domain" description="C2H2-type" evidence="10">
    <location>
        <begin position="50"/>
        <end position="77"/>
    </location>
</feature>
<name>A0AAN8UP00_9MAGN</name>
<feature type="region of interest" description="Disordered" evidence="9">
    <location>
        <begin position="70"/>
        <end position="119"/>
    </location>
</feature>
<dbReference type="PROSITE" id="PS50157">
    <property type="entry name" value="ZINC_FINGER_C2H2_2"/>
    <property type="match status" value="1"/>
</dbReference>
<feature type="compositionally biased region" description="Low complexity" evidence="9">
    <location>
        <begin position="90"/>
        <end position="102"/>
    </location>
</feature>
<dbReference type="InterPro" id="IPR036236">
    <property type="entry name" value="Znf_C2H2_sf"/>
</dbReference>
<dbReference type="GO" id="GO:0008270">
    <property type="term" value="F:zinc ion binding"/>
    <property type="evidence" value="ECO:0007669"/>
    <property type="project" value="UniProtKB-KW"/>
</dbReference>
<keyword evidence="5" id="KW-0805">Transcription regulation</keyword>
<evidence type="ECO:0000256" key="5">
    <source>
        <dbReference type="ARBA" id="ARBA00023015"/>
    </source>
</evidence>
<dbReference type="GO" id="GO:0005634">
    <property type="term" value="C:nucleus"/>
    <property type="evidence" value="ECO:0007669"/>
    <property type="project" value="UniProtKB-SubCell"/>
</dbReference>
<feature type="compositionally biased region" description="Basic residues" evidence="9">
    <location>
        <begin position="70"/>
        <end position="79"/>
    </location>
</feature>
<keyword evidence="3 8" id="KW-0863">Zinc-finger</keyword>
<accession>A0AAN8UP00</accession>
<evidence type="ECO:0000256" key="4">
    <source>
        <dbReference type="ARBA" id="ARBA00022833"/>
    </source>
</evidence>
<keyword evidence="2" id="KW-0479">Metal-binding</keyword>
<gene>
    <name evidence="11" type="ORF">RJ641_021374</name>
</gene>
<dbReference type="PROSITE" id="PS00028">
    <property type="entry name" value="ZINC_FINGER_C2H2_1"/>
    <property type="match status" value="1"/>
</dbReference>
<evidence type="ECO:0000256" key="8">
    <source>
        <dbReference type="PROSITE-ProRule" id="PRU00042"/>
    </source>
</evidence>
<reference evidence="11 12" key="1">
    <citation type="submission" date="2023-12" db="EMBL/GenBank/DDBJ databases">
        <title>A high-quality genome assembly for Dillenia turbinata (Dilleniales).</title>
        <authorList>
            <person name="Chanderbali A."/>
        </authorList>
    </citation>
    <scope>NUCLEOTIDE SEQUENCE [LARGE SCALE GENOMIC DNA]</scope>
    <source>
        <strain evidence="11">LSX21</strain>
        <tissue evidence="11">Leaf</tissue>
    </source>
</reference>
<evidence type="ECO:0000256" key="2">
    <source>
        <dbReference type="ARBA" id="ARBA00022723"/>
    </source>
</evidence>
<dbReference type="AlphaFoldDB" id="A0AAN8UP00"/>
<dbReference type="PANTHER" id="PTHR45801:SF107">
    <property type="entry name" value="TRANSCRIPTIONAL REGULATOR SUPERMAN-LIKE"/>
    <property type="match status" value="1"/>
</dbReference>
<feature type="compositionally biased region" description="Low complexity" evidence="9">
    <location>
        <begin position="110"/>
        <end position="119"/>
    </location>
</feature>
<keyword evidence="7" id="KW-0539">Nucleus</keyword>
<dbReference type="EMBL" id="JBAMMX010000026">
    <property type="protein sequence ID" value="KAK6914053.1"/>
    <property type="molecule type" value="Genomic_DNA"/>
</dbReference>
<evidence type="ECO:0000313" key="12">
    <source>
        <dbReference type="Proteomes" id="UP001370490"/>
    </source>
</evidence>
<keyword evidence="6" id="KW-0804">Transcription</keyword>
<evidence type="ECO:0000313" key="11">
    <source>
        <dbReference type="EMBL" id="KAK6914053.1"/>
    </source>
</evidence>